<organism evidence="2 3">
    <name type="scientific">Aegilops tauschii subsp. strangulata</name>
    <name type="common">Goatgrass</name>
    <dbReference type="NCBI Taxonomy" id="200361"/>
    <lineage>
        <taxon>Eukaryota</taxon>
        <taxon>Viridiplantae</taxon>
        <taxon>Streptophyta</taxon>
        <taxon>Embryophyta</taxon>
        <taxon>Tracheophyta</taxon>
        <taxon>Spermatophyta</taxon>
        <taxon>Magnoliopsida</taxon>
        <taxon>Liliopsida</taxon>
        <taxon>Poales</taxon>
        <taxon>Poaceae</taxon>
        <taxon>BOP clade</taxon>
        <taxon>Pooideae</taxon>
        <taxon>Triticodae</taxon>
        <taxon>Triticeae</taxon>
        <taxon>Triticinae</taxon>
        <taxon>Aegilops</taxon>
    </lineage>
</organism>
<reference evidence="2" key="3">
    <citation type="journal article" date="2017" name="Nature">
        <title>Genome sequence of the progenitor of the wheat D genome Aegilops tauschii.</title>
        <authorList>
            <person name="Luo M.C."/>
            <person name="Gu Y.Q."/>
            <person name="Puiu D."/>
            <person name="Wang H."/>
            <person name="Twardziok S.O."/>
            <person name="Deal K.R."/>
            <person name="Huo N."/>
            <person name="Zhu T."/>
            <person name="Wang L."/>
            <person name="Wang Y."/>
            <person name="McGuire P.E."/>
            <person name="Liu S."/>
            <person name="Long H."/>
            <person name="Ramasamy R.K."/>
            <person name="Rodriguez J.C."/>
            <person name="Van S.L."/>
            <person name="Yuan L."/>
            <person name="Wang Z."/>
            <person name="Xia Z."/>
            <person name="Xiao L."/>
            <person name="Anderson O.D."/>
            <person name="Ouyang S."/>
            <person name="Liang Y."/>
            <person name="Zimin A.V."/>
            <person name="Pertea G."/>
            <person name="Qi P."/>
            <person name="Bennetzen J.L."/>
            <person name="Dai X."/>
            <person name="Dawson M.W."/>
            <person name="Muller H.G."/>
            <person name="Kugler K."/>
            <person name="Rivarola-Duarte L."/>
            <person name="Spannagl M."/>
            <person name="Mayer K.F.X."/>
            <person name="Lu F.H."/>
            <person name="Bevan M.W."/>
            <person name="Leroy P."/>
            <person name="Li P."/>
            <person name="You F.M."/>
            <person name="Sun Q."/>
            <person name="Liu Z."/>
            <person name="Lyons E."/>
            <person name="Wicker T."/>
            <person name="Salzberg S.L."/>
            <person name="Devos K.M."/>
            <person name="Dvorak J."/>
        </authorList>
    </citation>
    <scope>NUCLEOTIDE SEQUENCE [LARGE SCALE GENOMIC DNA]</scope>
    <source>
        <strain evidence="2">cv. AL8/78</strain>
    </source>
</reference>
<name>A0A453DJ12_AEGTS</name>
<feature type="domain" description="Protein kinase" evidence="1">
    <location>
        <begin position="29"/>
        <end position="289"/>
    </location>
</feature>
<evidence type="ECO:0000313" key="2">
    <source>
        <dbReference type="EnsemblPlants" id="AET2Gv21265000.19"/>
    </source>
</evidence>
<dbReference type="PANTHER" id="PTHR24348:SF53">
    <property type="entry name" value="SERINE_THREONINE-PROTEIN KINASE ATG1T"/>
    <property type="match status" value="1"/>
</dbReference>
<dbReference type="GO" id="GO:0010506">
    <property type="term" value="P:regulation of autophagy"/>
    <property type="evidence" value="ECO:0007669"/>
    <property type="project" value="InterPro"/>
</dbReference>
<dbReference type="AlphaFoldDB" id="A0A453DJ12"/>
<dbReference type="Gene3D" id="1.10.510.10">
    <property type="entry name" value="Transferase(Phosphotransferase) domain 1"/>
    <property type="match status" value="1"/>
</dbReference>
<reference evidence="2" key="4">
    <citation type="submission" date="2019-03" db="UniProtKB">
        <authorList>
            <consortium name="EnsemblPlants"/>
        </authorList>
    </citation>
    <scope>IDENTIFICATION</scope>
</reference>
<dbReference type="InterPro" id="IPR011009">
    <property type="entry name" value="Kinase-like_dom_sf"/>
</dbReference>
<dbReference type="InterPro" id="IPR008271">
    <property type="entry name" value="Ser/Thr_kinase_AS"/>
</dbReference>
<proteinExistence type="predicted"/>
<dbReference type="Pfam" id="PF00069">
    <property type="entry name" value="Pkinase"/>
    <property type="match status" value="1"/>
</dbReference>
<sequence>CLAWVRPSSPFSMAGRSTEAAPTVVGGYELRERLSGRPPATSVWRAVRLSTGAPAAVKQVRLAGLPARLRDSLDCELRFLAAVSHPNIIRLLDVVRTPGCIYLVMELCEGGDLATYIQRSGGRVEESVARNFMRQIGAGLQVLRRHHVVHRDLKPENILLSCSGSDAILKISDFGLSRVLHPGEYAETACGTRLYMAPEVMLFQKYDGKVDLWSIGAILFELLNGYPPFRGTSNVQMLQCINRTSSSLPFSQLIVPSLHPDSIDVCTRLLCTNPVKRLSLQEFINHGLRP</sequence>
<evidence type="ECO:0000259" key="1">
    <source>
        <dbReference type="PROSITE" id="PS50011"/>
    </source>
</evidence>
<dbReference type="EnsemblPlants" id="AET2Gv21265000.19">
    <property type="protein sequence ID" value="AET2Gv21265000.19"/>
    <property type="gene ID" value="AET2Gv21265000"/>
</dbReference>
<reference evidence="3" key="2">
    <citation type="journal article" date="2017" name="Nat. Plants">
        <title>The Aegilops tauschii genome reveals multiple impacts of transposons.</title>
        <authorList>
            <person name="Zhao G."/>
            <person name="Zou C."/>
            <person name="Li K."/>
            <person name="Wang K."/>
            <person name="Li T."/>
            <person name="Gao L."/>
            <person name="Zhang X."/>
            <person name="Wang H."/>
            <person name="Yang Z."/>
            <person name="Liu X."/>
            <person name="Jiang W."/>
            <person name="Mao L."/>
            <person name="Kong X."/>
            <person name="Jiao Y."/>
            <person name="Jia J."/>
        </authorList>
    </citation>
    <scope>NUCLEOTIDE SEQUENCE [LARGE SCALE GENOMIC DNA]</scope>
    <source>
        <strain evidence="3">cv. AL8/78</strain>
    </source>
</reference>
<dbReference type="PROSITE" id="PS50011">
    <property type="entry name" value="PROTEIN_KINASE_DOM"/>
    <property type="match status" value="1"/>
</dbReference>
<dbReference type="PANTHER" id="PTHR24348">
    <property type="entry name" value="SERINE/THREONINE-PROTEIN KINASE UNC-51-RELATED"/>
    <property type="match status" value="1"/>
</dbReference>
<dbReference type="InterPro" id="IPR045269">
    <property type="entry name" value="Atg1-like"/>
</dbReference>
<dbReference type="GO" id="GO:0000407">
    <property type="term" value="C:phagophore assembly site"/>
    <property type="evidence" value="ECO:0007669"/>
    <property type="project" value="TreeGrafter"/>
</dbReference>
<dbReference type="GO" id="GO:0016020">
    <property type="term" value="C:membrane"/>
    <property type="evidence" value="ECO:0007669"/>
    <property type="project" value="TreeGrafter"/>
</dbReference>
<dbReference type="GO" id="GO:0000045">
    <property type="term" value="P:autophagosome assembly"/>
    <property type="evidence" value="ECO:0007669"/>
    <property type="project" value="TreeGrafter"/>
</dbReference>
<dbReference type="SUPFAM" id="SSF56112">
    <property type="entry name" value="Protein kinase-like (PK-like)"/>
    <property type="match status" value="1"/>
</dbReference>
<dbReference type="SMART" id="SM00220">
    <property type="entry name" value="S_TKc"/>
    <property type="match status" value="1"/>
</dbReference>
<keyword evidence="3" id="KW-1185">Reference proteome</keyword>
<accession>A0A453DJ12</accession>
<dbReference type="GO" id="GO:0005524">
    <property type="term" value="F:ATP binding"/>
    <property type="evidence" value="ECO:0007669"/>
    <property type="project" value="InterPro"/>
</dbReference>
<dbReference type="Proteomes" id="UP000015105">
    <property type="component" value="Chromosome 2D"/>
</dbReference>
<dbReference type="GO" id="GO:0005776">
    <property type="term" value="C:autophagosome"/>
    <property type="evidence" value="ECO:0007669"/>
    <property type="project" value="TreeGrafter"/>
</dbReference>
<dbReference type="Gramene" id="AET2Gv21265000.19">
    <property type="protein sequence ID" value="AET2Gv21265000.19"/>
    <property type="gene ID" value="AET2Gv21265000"/>
</dbReference>
<reference evidence="2" key="5">
    <citation type="journal article" date="2021" name="G3 (Bethesda)">
        <title>Aegilops tauschii genome assembly Aet v5.0 features greater sequence contiguity and improved annotation.</title>
        <authorList>
            <person name="Wang L."/>
            <person name="Zhu T."/>
            <person name="Rodriguez J.C."/>
            <person name="Deal K.R."/>
            <person name="Dubcovsky J."/>
            <person name="McGuire P.E."/>
            <person name="Lux T."/>
            <person name="Spannagl M."/>
            <person name="Mayer K.F.X."/>
            <person name="Baldrich P."/>
            <person name="Meyers B.C."/>
            <person name="Huo N."/>
            <person name="Gu Y.Q."/>
            <person name="Zhou H."/>
            <person name="Devos K.M."/>
            <person name="Bennetzen J.L."/>
            <person name="Unver T."/>
            <person name="Budak H."/>
            <person name="Gulick P.J."/>
            <person name="Galiba G."/>
            <person name="Kalapos B."/>
            <person name="Nelson D.R."/>
            <person name="Li P."/>
            <person name="You F.M."/>
            <person name="Luo M.C."/>
            <person name="Dvorak J."/>
        </authorList>
    </citation>
    <scope>NUCLEOTIDE SEQUENCE [LARGE SCALE GENOMIC DNA]</scope>
    <source>
        <strain evidence="2">cv. AL8/78</strain>
    </source>
</reference>
<reference evidence="3" key="1">
    <citation type="journal article" date="2014" name="Science">
        <title>Ancient hybridizations among the ancestral genomes of bread wheat.</title>
        <authorList>
            <consortium name="International Wheat Genome Sequencing Consortium,"/>
            <person name="Marcussen T."/>
            <person name="Sandve S.R."/>
            <person name="Heier L."/>
            <person name="Spannagl M."/>
            <person name="Pfeifer M."/>
            <person name="Jakobsen K.S."/>
            <person name="Wulff B.B."/>
            <person name="Steuernagel B."/>
            <person name="Mayer K.F."/>
            <person name="Olsen O.A."/>
        </authorList>
    </citation>
    <scope>NUCLEOTIDE SEQUENCE [LARGE SCALE GENOMIC DNA]</scope>
    <source>
        <strain evidence="3">cv. AL8/78</strain>
    </source>
</reference>
<dbReference type="InterPro" id="IPR000719">
    <property type="entry name" value="Prot_kinase_dom"/>
</dbReference>
<evidence type="ECO:0000313" key="3">
    <source>
        <dbReference type="Proteomes" id="UP000015105"/>
    </source>
</evidence>
<protein>
    <recommendedName>
        <fullName evidence="1">Protein kinase domain-containing protein</fullName>
    </recommendedName>
</protein>
<dbReference type="PROSITE" id="PS00108">
    <property type="entry name" value="PROTEIN_KINASE_ST"/>
    <property type="match status" value="1"/>
</dbReference>
<dbReference type="GO" id="GO:0005829">
    <property type="term" value="C:cytosol"/>
    <property type="evidence" value="ECO:0007669"/>
    <property type="project" value="TreeGrafter"/>
</dbReference>
<dbReference type="GO" id="GO:0004674">
    <property type="term" value="F:protein serine/threonine kinase activity"/>
    <property type="evidence" value="ECO:0007669"/>
    <property type="project" value="InterPro"/>
</dbReference>